<feature type="domain" description="N-acetyltransferase" evidence="1">
    <location>
        <begin position="11"/>
        <end position="96"/>
    </location>
</feature>
<protein>
    <submittedName>
        <fullName evidence="2">GNAT family N-acetyltransferase</fullName>
    </submittedName>
</protein>
<gene>
    <name evidence="2" type="ORF">OD750_010740</name>
</gene>
<dbReference type="EMBL" id="JAOVZO020000015">
    <property type="protein sequence ID" value="MDC8013021.1"/>
    <property type="molecule type" value="Genomic_DNA"/>
</dbReference>
<name>A0A9X3YL62_9GAMM</name>
<organism evidence="2 3">
    <name type="scientific">Tahibacter soli</name>
    <dbReference type="NCBI Taxonomy" id="2983605"/>
    <lineage>
        <taxon>Bacteria</taxon>
        <taxon>Pseudomonadati</taxon>
        <taxon>Pseudomonadota</taxon>
        <taxon>Gammaproteobacteria</taxon>
        <taxon>Lysobacterales</taxon>
        <taxon>Rhodanobacteraceae</taxon>
        <taxon>Tahibacter</taxon>
    </lineage>
</organism>
<comment type="caution">
    <text evidence="2">The sequence shown here is derived from an EMBL/GenBank/DDBJ whole genome shotgun (WGS) entry which is preliminary data.</text>
</comment>
<dbReference type="AlphaFoldDB" id="A0A9X3YL62"/>
<evidence type="ECO:0000313" key="3">
    <source>
        <dbReference type="Proteomes" id="UP001139971"/>
    </source>
</evidence>
<dbReference type="PROSITE" id="PS51729">
    <property type="entry name" value="GNAT_YJDJ"/>
    <property type="match status" value="1"/>
</dbReference>
<dbReference type="InterPro" id="IPR016181">
    <property type="entry name" value="Acyl_CoA_acyltransferase"/>
</dbReference>
<dbReference type="SUPFAM" id="SSF55729">
    <property type="entry name" value="Acyl-CoA N-acyltransferases (Nat)"/>
    <property type="match status" value="1"/>
</dbReference>
<sequence length="96" mass="10400">MTDHTGQYPIRHEPDARRFVVVVDGHECELVYRLAGGVMKIVHTGVPSAVGGRGIAGELVRAAYDAARAQGWKVIPACSYAAVWVERHPEYADLAG</sequence>
<evidence type="ECO:0000259" key="1">
    <source>
        <dbReference type="PROSITE" id="PS51729"/>
    </source>
</evidence>
<dbReference type="PANTHER" id="PTHR31435:SF9">
    <property type="entry name" value="PROTEIN NATD1"/>
    <property type="match status" value="1"/>
</dbReference>
<evidence type="ECO:0000313" key="2">
    <source>
        <dbReference type="EMBL" id="MDC8013021.1"/>
    </source>
</evidence>
<dbReference type="PANTHER" id="PTHR31435">
    <property type="entry name" value="PROTEIN NATD1"/>
    <property type="match status" value="1"/>
</dbReference>
<accession>A0A9X3YL62</accession>
<dbReference type="Proteomes" id="UP001139971">
    <property type="component" value="Unassembled WGS sequence"/>
</dbReference>
<dbReference type="InterPro" id="IPR045057">
    <property type="entry name" value="Gcn5-rel_NAT"/>
</dbReference>
<proteinExistence type="predicted"/>
<dbReference type="InterPro" id="IPR031165">
    <property type="entry name" value="GNAT_YJDJ"/>
</dbReference>
<reference evidence="2" key="1">
    <citation type="submission" date="2023-02" db="EMBL/GenBank/DDBJ databases">
        <title>Tahibacter soli sp. nov. isolated from soil.</title>
        <authorList>
            <person name="Baek J.H."/>
            <person name="Lee J.K."/>
            <person name="Choi D.G."/>
            <person name="Jeon C.O."/>
        </authorList>
    </citation>
    <scope>NUCLEOTIDE SEQUENCE</scope>
    <source>
        <strain evidence="2">BL</strain>
    </source>
</reference>
<keyword evidence="3" id="KW-1185">Reference proteome</keyword>
<dbReference type="Gene3D" id="3.40.630.30">
    <property type="match status" value="1"/>
</dbReference>
<dbReference type="RefSeq" id="WP_263544710.1">
    <property type="nucleotide sequence ID" value="NZ_JAOVZO020000015.1"/>
</dbReference>
<dbReference type="Pfam" id="PF14542">
    <property type="entry name" value="Acetyltransf_CG"/>
    <property type="match status" value="1"/>
</dbReference>